<proteinExistence type="predicted"/>
<evidence type="ECO:0000313" key="3">
    <source>
        <dbReference type="Proteomes" id="UP001458880"/>
    </source>
</evidence>
<evidence type="ECO:0000313" key="2">
    <source>
        <dbReference type="EMBL" id="KAK9695016.1"/>
    </source>
</evidence>
<reference evidence="2 3" key="1">
    <citation type="journal article" date="2024" name="BMC Genomics">
        <title>De novo assembly and annotation of Popillia japonica's genome with initial clues to its potential as an invasive pest.</title>
        <authorList>
            <person name="Cucini C."/>
            <person name="Boschi S."/>
            <person name="Funari R."/>
            <person name="Cardaioli E."/>
            <person name="Iannotti N."/>
            <person name="Marturano G."/>
            <person name="Paoli F."/>
            <person name="Bruttini M."/>
            <person name="Carapelli A."/>
            <person name="Frati F."/>
            <person name="Nardi F."/>
        </authorList>
    </citation>
    <scope>NUCLEOTIDE SEQUENCE [LARGE SCALE GENOMIC DNA]</scope>
    <source>
        <strain evidence="2">DMR45628</strain>
    </source>
</reference>
<dbReference type="EMBL" id="JASPKY010000494">
    <property type="protein sequence ID" value="KAK9695016.1"/>
    <property type="molecule type" value="Genomic_DNA"/>
</dbReference>
<organism evidence="2 3">
    <name type="scientific">Popillia japonica</name>
    <name type="common">Japanese beetle</name>
    <dbReference type="NCBI Taxonomy" id="7064"/>
    <lineage>
        <taxon>Eukaryota</taxon>
        <taxon>Metazoa</taxon>
        <taxon>Ecdysozoa</taxon>
        <taxon>Arthropoda</taxon>
        <taxon>Hexapoda</taxon>
        <taxon>Insecta</taxon>
        <taxon>Pterygota</taxon>
        <taxon>Neoptera</taxon>
        <taxon>Endopterygota</taxon>
        <taxon>Coleoptera</taxon>
        <taxon>Polyphaga</taxon>
        <taxon>Scarabaeiformia</taxon>
        <taxon>Scarabaeidae</taxon>
        <taxon>Rutelinae</taxon>
        <taxon>Popillia</taxon>
    </lineage>
</organism>
<name>A0AAW1IXZ3_POPJA</name>
<keyword evidence="3" id="KW-1185">Reference proteome</keyword>
<evidence type="ECO:0000256" key="1">
    <source>
        <dbReference type="SAM" id="MobiDB-lite"/>
    </source>
</evidence>
<feature type="region of interest" description="Disordered" evidence="1">
    <location>
        <begin position="115"/>
        <end position="141"/>
    </location>
</feature>
<comment type="caution">
    <text evidence="2">The sequence shown here is derived from an EMBL/GenBank/DDBJ whole genome shotgun (WGS) entry which is preliminary data.</text>
</comment>
<sequence>MSSDEEMPQQEESQNEDIQLAFVIMLEDFKILLDKKMTPAIKSAKDTALKELTNIYNKNTKQNLDTKQVLKKINNMKSKIKKITDMTATGNKKIKLNEWQQKFYDIWKGNENPVIQRVPGTSRDENADRFTDEEDRTPFSNDNESIEKLQKTLLIKQINAAIAQEKAAIAQEKAAEAIVSKNKNPLTEEQLLYYLENDDDSDIPLLSDEDDQGWSDKYNDDDEDIFEMLDARHEEENIGLDHDVQAETEKLFEVVEEEVIPDILKQEIEDFVQIHGFTDKNEVDRGADETIATKKTYENKLEKYLKLEPTKERRKLKMETQKHNYDRRHGARDNTGIINWKEEERKDYRYENGRINKGTI</sequence>
<dbReference type="AlphaFoldDB" id="A0AAW1IXZ3"/>
<accession>A0AAW1IXZ3</accession>
<dbReference type="Proteomes" id="UP001458880">
    <property type="component" value="Unassembled WGS sequence"/>
</dbReference>
<protein>
    <submittedName>
        <fullName evidence="2">Uncharacterized protein</fullName>
    </submittedName>
</protein>
<gene>
    <name evidence="2" type="ORF">QE152_g33148</name>
</gene>